<evidence type="ECO:0000313" key="2">
    <source>
        <dbReference type="Proteomes" id="UP000001471"/>
    </source>
</evidence>
<dbReference type="AlphaFoldDB" id="B2WJD6"/>
<dbReference type="GeneID" id="6348394"/>
<dbReference type="InParanoid" id="B2WJD6"/>
<protein>
    <submittedName>
        <fullName evidence="1">Uncharacterized protein</fullName>
    </submittedName>
</protein>
<dbReference type="HOGENOM" id="CLU_2172323_0_0_1"/>
<dbReference type="GO" id="GO:0020037">
    <property type="term" value="F:heme binding"/>
    <property type="evidence" value="ECO:0007669"/>
    <property type="project" value="InterPro"/>
</dbReference>
<organism evidence="1 2">
    <name type="scientific">Pyrenophora tritici-repentis (strain Pt-1C-BFP)</name>
    <name type="common">Wheat tan spot fungus</name>
    <name type="synonym">Drechslera tritici-repentis</name>
    <dbReference type="NCBI Taxonomy" id="426418"/>
    <lineage>
        <taxon>Eukaryota</taxon>
        <taxon>Fungi</taxon>
        <taxon>Dikarya</taxon>
        <taxon>Ascomycota</taxon>
        <taxon>Pezizomycotina</taxon>
        <taxon>Dothideomycetes</taxon>
        <taxon>Pleosporomycetidae</taxon>
        <taxon>Pleosporales</taxon>
        <taxon>Pleosporineae</taxon>
        <taxon>Pleosporaceae</taxon>
        <taxon>Pyrenophora</taxon>
    </lineage>
</organism>
<dbReference type="OMA" id="NVHESYR"/>
<dbReference type="Proteomes" id="UP000001471">
    <property type="component" value="Unassembled WGS sequence"/>
</dbReference>
<dbReference type="Gene3D" id="1.10.630.10">
    <property type="entry name" value="Cytochrome P450"/>
    <property type="match status" value="1"/>
</dbReference>
<gene>
    <name evidence="1" type="ORF">PTRG_10095</name>
</gene>
<dbReference type="SUPFAM" id="SSF48264">
    <property type="entry name" value="Cytochrome P450"/>
    <property type="match status" value="1"/>
</dbReference>
<sequence length="110" mass="12375">MTHNTLQGEYLLLVAVSLAPIADQLLKSVLKAYQPHLRQKPGPWVAKLSGFWRIVSVRDGNVHESYRELHKKYGAIVRTASNVIDISDPRGIASTYGINSKFNKVRKLSF</sequence>
<dbReference type="GO" id="GO:0005506">
    <property type="term" value="F:iron ion binding"/>
    <property type="evidence" value="ECO:0007669"/>
    <property type="project" value="InterPro"/>
</dbReference>
<dbReference type="InterPro" id="IPR036396">
    <property type="entry name" value="Cyt_P450_sf"/>
</dbReference>
<accession>B2WJD6</accession>
<dbReference type="GO" id="GO:0004497">
    <property type="term" value="F:monooxygenase activity"/>
    <property type="evidence" value="ECO:0007669"/>
    <property type="project" value="InterPro"/>
</dbReference>
<dbReference type="GO" id="GO:0016705">
    <property type="term" value="F:oxidoreductase activity, acting on paired donors, with incorporation or reduction of molecular oxygen"/>
    <property type="evidence" value="ECO:0007669"/>
    <property type="project" value="InterPro"/>
</dbReference>
<dbReference type="EMBL" id="DS231626">
    <property type="protein sequence ID" value="EDU43146.1"/>
    <property type="molecule type" value="Genomic_DNA"/>
</dbReference>
<dbReference type="KEGG" id="ptrr:6348394"/>
<name>B2WJD6_PYRTR</name>
<proteinExistence type="predicted"/>
<reference evidence="2" key="1">
    <citation type="journal article" date="2013" name="G3 (Bethesda)">
        <title>Comparative genomics of a plant-pathogenic fungus, Pyrenophora tritici-repentis, reveals transduplication and the impact of repeat elements on pathogenicity and population divergence.</title>
        <authorList>
            <person name="Manning V.A."/>
            <person name="Pandelova I."/>
            <person name="Dhillon B."/>
            <person name="Wilhelm L.J."/>
            <person name="Goodwin S.B."/>
            <person name="Berlin A.M."/>
            <person name="Figueroa M."/>
            <person name="Freitag M."/>
            <person name="Hane J.K."/>
            <person name="Henrissat B."/>
            <person name="Holman W.H."/>
            <person name="Kodira C.D."/>
            <person name="Martin J."/>
            <person name="Oliver R.P."/>
            <person name="Robbertse B."/>
            <person name="Schackwitz W."/>
            <person name="Schwartz D.C."/>
            <person name="Spatafora J.W."/>
            <person name="Turgeon B.G."/>
            <person name="Yandava C."/>
            <person name="Young S."/>
            <person name="Zhou S."/>
            <person name="Zeng Q."/>
            <person name="Grigoriev I.V."/>
            <person name="Ma L.-J."/>
            <person name="Ciuffetti L.M."/>
        </authorList>
    </citation>
    <scope>NUCLEOTIDE SEQUENCE [LARGE SCALE GENOMIC DNA]</scope>
    <source>
        <strain evidence="2">Pt-1C-BFP</strain>
    </source>
</reference>
<evidence type="ECO:0000313" key="1">
    <source>
        <dbReference type="EMBL" id="EDU43146.1"/>
    </source>
</evidence>
<dbReference type="STRING" id="426418.B2WJD6"/>